<dbReference type="Gene3D" id="1.10.150.850">
    <property type="entry name" value="Spt6, helix-hairpin-helix domain"/>
    <property type="match status" value="1"/>
</dbReference>
<dbReference type="FunFam" id="1.10.10.2740:FF:000002">
    <property type="entry name" value="Transcription elongation factor Spt6"/>
    <property type="match status" value="1"/>
</dbReference>
<evidence type="ECO:0000256" key="5">
    <source>
        <dbReference type="ARBA" id="ARBA00022454"/>
    </source>
</evidence>
<name>A0A4P9YE13_ROZAC</name>
<evidence type="ECO:0000256" key="1">
    <source>
        <dbReference type="ARBA" id="ARBA00004123"/>
    </source>
</evidence>
<dbReference type="SUPFAM" id="SSF158832">
    <property type="entry name" value="Tex N-terminal region-like"/>
    <property type="match status" value="1"/>
</dbReference>
<comment type="subcellular location">
    <subcellularLocation>
        <location evidence="2">Chromosome</location>
    </subcellularLocation>
    <subcellularLocation>
        <location evidence="1">Nucleus</location>
    </subcellularLocation>
</comment>
<dbReference type="SUPFAM" id="SSF47781">
    <property type="entry name" value="RuvA domain 2-like"/>
    <property type="match status" value="2"/>
</dbReference>
<keyword evidence="6" id="KW-0727">SH2 domain</keyword>
<proteinExistence type="inferred from homology"/>
<dbReference type="Gene3D" id="1.10.10.2740">
    <property type="entry name" value="Spt6, Death-like domain"/>
    <property type="match status" value="1"/>
</dbReference>
<organism evidence="12 13">
    <name type="scientific">Rozella allomycis (strain CSF55)</name>
    <dbReference type="NCBI Taxonomy" id="988480"/>
    <lineage>
        <taxon>Eukaryota</taxon>
        <taxon>Fungi</taxon>
        <taxon>Fungi incertae sedis</taxon>
        <taxon>Cryptomycota</taxon>
        <taxon>Cryptomycota incertae sedis</taxon>
        <taxon>Rozella</taxon>
    </lineage>
</organism>
<dbReference type="SUPFAM" id="SSF55550">
    <property type="entry name" value="SH2 domain"/>
    <property type="match status" value="1"/>
</dbReference>
<dbReference type="SUPFAM" id="SSF50249">
    <property type="entry name" value="Nucleic acid-binding proteins"/>
    <property type="match status" value="1"/>
</dbReference>
<dbReference type="InterPro" id="IPR028088">
    <property type="entry name" value="Spt6_HTH_DNA-bd_dom"/>
</dbReference>
<dbReference type="InterPro" id="IPR035019">
    <property type="entry name" value="Spt6_SH2_N"/>
</dbReference>
<dbReference type="Gene3D" id="1.10.3500.10">
    <property type="entry name" value="Tex N-terminal region-like"/>
    <property type="match status" value="1"/>
</dbReference>
<dbReference type="PANTHER" id="PTHR10145:SF6">
    <property type="entry name" value="TRANSCRIPTION ELONGATION FACTOR SPT6"/>
    <property type="match status" value="1"/>
</dbReference>
<evidence type="ECO:0000256" key="3">
    <source>
        <dbReference type="ARBA" id="ARBA00009253"/>
    </source>
</evidence>
<keyword evidence="7" id="KW-0804">Transcription</keyword>
<dbReference type="GO" id="GO:0005694">
    <property type="term" value="C:chromosome"/>
    <property type="evidence" value="ECO:0007669"/>
    <property type="project" value="UniProtKB-SubCell"/>
</dbReference>
<feature type="non-terminal residue" evidence="12">
    <location>
        <position position="1"/>
    </location>
</feature>
<dbReference type="InterPro" id="IPR036860">
    <property type="entry name" value="SH2_dom_sf"/>
</dbReference>
<evidence type="ECO:0000256" key="2">
    <source>
        <dbReference type="ARBA" id="ARBA00004286"/>
    </source>
</evidence>
<dbReference type="Gene3D" id="3.30.505.10">
    <property type="entry name" value="SH2 domain"/>
    <property type="match status" value="2"/>
</dbReference>
<sequence length="1162" mass="135815">LDEEDLALIEENTGINVGRGYRRVKRRVEREGRKRVGLEGLFDEEGEAEVEDVQDEMDDFIEYEEDEVNREERKAVRRQRMQELRERGRDIESMLGISKEAWLDIQEIFGDGHEYDYALIDDDIDEGEEKGVSLEKIFEPSELEDRHFTVRDEEIRLNDVPERMQTGGEIRRVEEEELEKEALWIINRMNDGMNRMESNPLFFKCVIEILRMLVIEYYEIPFIALHRKEVFSDFMVFEELWLIYDLDEQYKHLNGLKNKLKESVEKCDGWLKNVYKKAETIEQVMDVQEYLNLKVNGKKNVKRDEYLKGKENGLEKFVEKIGIKSFEIGENLMVNFKKNVVRESDVGVEQVAMELVCTAFPTVECVVDGGVRMFAIEIANDPNVRRILRDLVYKQTYVTVNPTDKGRVEIDVFHDFAPIKYLTRKPIELFKGYQFFELIVAEASRDIKIEIVVEIDDRIVKGYEEMIVSNLNDEWNEIRRKSFNVAFREYLIPLFKKQFKEELIKSSSEALGLALQTHLQTICERVLSNTAVMGVLLNENGIVLETFKWKEFNNEFKMTIDKVKPTVVCVSGMSIKTRDLFNEISKIVEDEEMKVKWHSERGKKEFENYAPLLRRLIDPLMETCGFLTLHPWQNHLNQQLILKYLNRAMINIVNLVGVDINKIIEFEHLQFCLQFVSGLGKRKAFHLISQIKKQGFLDQRASLISKELMGKCVFMNCASFIRIQEKYIPRRVSLDCLDNTRIHPENYYLARKMAADALDVDENLNDDSSPFQHCQDIMANPELLDSLMLDEFAKELEASKNIKKLITLFDIKDELSKPYIERRNPFKDPEIDSIFTMLTGETSLSLQSGMIIPATISKIYDRYVTCRFESGILGIIPINHLADMRVDNPFNIVKPNQSVRCKIVSINKERFSLELSMKPSDLDRLDSNIAIEYDPFYSFSRERDERDHNGMSSLIILLDELTEPGKNALQTRFISHPLFMNISRDSALNFLKQKDLGELVIRPSSKRNHLAITWKVFNDIYCDILVREEEKESDLALGKALFIDKQKYDDLDELLTRHLQPMIDLVFELVNHPKFSDASLDSVKTIVAEEKRADPKRIPYKLVASSEYPGKFVIVFVPGSNPHFEYVTVTPNGIRLRSRFFGNVDDMINWFKRHYKELMTRK</sequence>
<dbReference type="InterPro" id="IPR023319">
    <property type="entry name" value="Tex-like_HTH_dom_sf"/>
</dbReference>
<evidence type="ECO:0000313" key="13">
    <source>
        <dbReference type="Proteomes" id="UP000281549"/>
    </source>
</evidence>
<dbReference type="SMART" id="SM00252">
    <property type="entry name" value="SH2"/>
    <property type="match status" value="1"/>
</dbReference>
<dbReference type="PANTHER" id="PTHR10145">
    <property type="entry name" value="TRANSCRIPTION ELONGATION FACTOR SPT6"/>
    <property type="match status" value="1"/>
</dbReference>
<dbReference type="Gene3D" id="2.40.50.140">
    <property type="entry name" value="Nucleic acid-binding proteins"/>
    <property type="match status" value="1"/>
</dbReference>
<dbReference type="GO" id="GO:0042393">
    <property type="term" value="F:histone binding"/>
    <property type="evidence" value="ECO:0007669"/>
    <property type="project" value="TreeGrafter"/>
</dbReference>
<evidence type="ECO:0000259" key="11">
    <source>
        <dbReference type="PROSITE" id="PS50126"/>
    </source>
</evidence>
<dbReference type="InterPro" id="IPR035018">
    <property type="entry name" value="Spt6_SH2_C"/>
</dbReference>
<dbReference type="GO" id="GO:0003677">
    <property type="term" value="F:DNA binding"/>
    <property type="evidence" value="ECO:0007669"/>
    <property type="project" value="InterPro"/>
</dbReference>
<dbReference type="Pfam" id="PF21710">
    <property type="entry name" value="Spt6_S1"/>
    <property type="match status" value="1"/>
</dbReference>
<dbReference type="CDD" id="cd09918">
    <property type="entry name" value="SH2_Nterm_SPT6_like"/>
    <property type="match status" value="1"/>
</dbReference>
<protein>
    <recommendedName>
        <fullName evidence="4">Transcription elongation factor SPT6</fullName>
    </recommendedName>
    <alternativeName>
        <fullName evidence="9">Chromatin elongation factor SPT6</fullName>
    </alternativeName>
</protein>
<dbReference type="SMART" id="SM00316">
    <property type="entry name" value="S1"/>
    <property type="match status" value="1"/>
</dbReference>
<evidence type="ECO:0000256" key="8">
    <source>
        <dbReference type="ARBA" id="ARBA00023242"/>
    </source>
</evidence>
<dbReference type="InterPro" id="IPR010994">
    <property type="entry name" value="RuvA_2-like"/>
</dbReference>
<keyword evidence="8" id="KW-0539">Nucleus</keyword>
<evidence type="ECO:0000256" key="4">
    <source>
        <dbReference type="ARBA" id="ARBA00020248"/>
    </source>
</evidence>
<keyword evidence="5" id="KW-0158">Chromosome</keyword>
<dbReference type="Proteomes" id="UP000281549">
    <property type="component" value="Unassembled WGS sequence"/>
</dbReference>
<dbReference type="InterPro" id="IPR017072">
    <property type="entry name" value="TF_Spt6"/>
</dbReference>
<dbReference type="Pfam" id="PF14633">
    <property type="entry name" value="SH2_2"/>
    <property type="match status" value="1"/>
</dbReference>
<dbReference type="InterPro" id="IPR042066">
    <property type="entry name" value="Spt6_death-like"/>
</dbReference>
<evidence type="ECO:0000256" key="6">
    <source>
        <dbReference type="ARBA" id="ARBA00022999"/>
    </source>
</evidence>
<dbReference type="Pfam" id="PF17674">
    <property type="entry name" value="HHH_9"/>
    <property type="match status" value="1"/>
</dbReference>
<dbReference type="InterPro" id="IPR049540">
    <property type="entry name" value="Spt6-like_S1"/>
</dbReference>
<dbReference type="Gene3D" id="1.10.10.650">
    <property type="entry name" value="RuvA domain 2-like"/>
    <property type="match status" value="1"/>
</dbReference>
<dbReference type="InterPro" id="IPR000980">
    <property type="entry name" value="SH2"/>
</dbReference>
<dbReference type="InterPro" id="IPR003029">
    <property type="entry name" value="S1_domain"/>
</dbReference>
<dbReference type="GO" id="GO:0031491">
    <property type="term" value="F:nucleosome binding"/>
    <property type="evidence" value="ECO:0007669"/>
    <property type="project" value="TreeGrafter"/>
</dbReference>
<dbReference type="AlphaFoldDB" id="A0A4P9YE13"/>
<dbReference type="Pfam" id="PF14641">
    <property type="entry name" value="HTH_44"/>
    <property type="match status" value="1"/>
</dbReference>
<feature type="domain" description="S1 motif" evidence="11">
    <location>
        <begin position="849"/>
        <end position="918"/>
    </location>
</feature>
<gene>
    <name evidence="12" type="ORF">ROZALSC1DRAFT_30801</name>
</gene>
<comment type="similarity">
    <text evidence="3">Belongs to the SPT6 family.</text>
</comment>
<dbReference type="GO" id="GO:0140673">
    <property type="term" value="P:transcription elongation-coupled chromatin remodeling"/>
    <property type="evidence" value="ECO:0007669"/>
    <property type="project" value="InterPro"/>
</dbReference>
<dbReference type="InterPro" id="IPR035420">
    <property type="entry name" value="Spt6_SH2"/>
</dbReference>
<dbReference type="CDD" id="cd09928">
    <property type="entry name" value="SH2_Cterm_SPT6_like"/>
    <property type="match status" value="1"/>
</dbReference>
<dbReference type="GO" id="GO:0034728">
    <property type="term" value="P:nucleosome organization"/>
    <property type="evidence" value="ECO:0007669"/>
    <property type="project" value="TreeGrafter"/>
</dbReference>
<dbReference type="InterPro" id="IPR041692">
    <property type="entry name" value="HHH_9"/>
</dbReference>
<dbReference type="InterPro" id="IPR032706">
    <property type="entry name" value="Spt6_HHH"/>
</dbReference>
<reference evidence="13" key="1">
    <citation type="journal article" date="2018" name="Nat. Microbiol.">
        <title>Leveraging single-cell genomics to expand the fungal tree of life.</title>
        <authorList>
            <person name="Ahrendt S.R."/>
            <person name="Quandt C.A."/>
            <person name="Ciobanu D."/>
            <person name="Clum A."/>
            <person name="Salamov A."/>
            <person name="Andreopoulos B."/>
            <person name="Cheng J.F."/>
            <person name="Woyke T."/>
            <person name="Pelin A."/>
            <person name="Henrissat B."/>
            <person name="Reynolds N.K."/>
            <person name="Benny G.L."/>
            <person name="Smith M.E."/>
            <person name="James T.Y."/>
            <person name="Grigoriev I.V."/>
        </authorList>
    </citation>
    <scope>NUCLEOTIDE SEQUENCE [LARGE SCALE GENOMIC DNA]</scope>
    <source>
        <strain evidence="13">CSF55</strain>
    </source>
</reference>
<evidence type="ECO:0000256" key="7">
    <source>
        <dbReference type="ARBA" id="ARBA00023163"/>
    </source>
</evidence>
<evidence type="ECO:0000256" key="10">
    <source>
        <dbReference type="ARBA" id="ARBA00093389"/>
    </source>
</evidence>
<dbReference type="PROSITE" id="PS50126">
    <property type="entry name" value="S1"/>
    <property type="match status" value="1"/>
</dbReference>
<dbReference type="GO" id="GO:0008023">
    <property type="term" value="C:transcription elongation factor complex"/>
    <property type="evidence" value="ECO:0007669"/>
    <property type="project" value="TreeGrafter"/>
</dbReference>
<comment type="function">
    <text evidence="10">Histone H3-H4 chaperone that plays a role in maintenance of chromatin structure during RNA polymerase II transcription elongation thereby repressing transcription initiation from cryptic promoters. Mediates the reassembly of nucleosomes onto the promoters of at least a selected set of genes during repression; the nucleosome reassembly is essential for transcriptional repression. Essential for viability.</text>
</comment>
<evidence type="ECO:0000256" key="9">
    <source>
        <dbReference type="ARBA" id="ARBA00029871"/>
    </source>
</evidence>
<dbReference type="InterPro" id="IPR012340">
    <property type="entry name" value="NA-bd_OB-fold"/>
</dbReference>
<accession>A0A4P9YE13</accession>
<dbReference type="EMBL" id="ML005866">
    <property type="protein sequence ID" value="RKP17385.1"/>
    <property type="molecule type" value="Genomic_DNA"/>
</dbReference>
<evidence type="ECO:0000313" key="12">
    <source>
        <dbReference type="EMBL" id="RKP17385.1"/>
    </source>
</evidence>
<dbReference type="InterPro" id="IPR023323">
    <property type="entry name" value="Tex-like_dom_sf"/>
</dbReference>
<dbReference type="Pfam" id="PF14635">
    <property type="entry name" value="HHH_7"/>
    <property type="match status" value="1"/>
</dbReference>